<organism evidence="1 2">
    <name type="scientific">Stylosanthes scabra</name>
    <dbReference type="NCBI Taxonomy" id="79078"/>
    <lineage>
        <taxon>Eukaryota</taxon>
        <taxon>Viridiplantae</taxon>
        <taxon>Streptophyta</taxon>
        <taxon>Embryophyta</taxon>
        <taxon>Tracheophyta</taxon>
        <taxon>Spermatophyta</taxon>
        <taxon>Magnoliopsida</taxon>
        <taxon>eudicotyledons</taxon>
        <taxon>Gunneridae</taxon>
        <taxon>Pentapetalae</taxon>
        <taxon>rosids</taxon>
        <taxon>fabids</taxon>
        <taxon>Fabales</taxon>
        <taxon>Fabaceae</taxon>
        <taxon>Papilionoideae</taxon>
        <taxon>50 kb inversion clade</taxon>
        <taxon>dalbergioids sensu lato</taxon>
        <taxon>Dalbergieae</taxon>
        <taxon>Pterocarpus clade</taxon>
        <taxon>Stylosanthes</taxon>
    </lineage>
</organism>
<keyword evidence="2" id="KW-1185">Reference proteome</keyword>
<comment type="caution">
    <text evidence="1">The sequence shown here is derived from an EMBL/GenBank/DDBJ whole genome shotgun (WGS) entry which is preliminary data.</text>
</comment>
<evidence type="ECO:0000313" key="1">
    <source>
        <dbReference type="EMBL" id="MED6223022.1"/>
    </source>
</evidence>
<protein>
    <submittedName>
        <fullName evidence="1">Uncharacterized protein</fullName>
    </submittedName>
</protein>
<name>A0ABU6ZM44_9FABA</name>
<dbReference type="EMBL" id="JASCZI010272639">
    <property type="protein sequence ID" value="MED6223022.1"/>
    <property type="molecule type" value="Genomic_DNA"/>
</dbReference>
<sequence>MHNMTDEVRESRSHRVDKGYGGECWSANIGSGGSSTAGASKKKNFVAPMYSCGPYAILFKSSIPSNSNRIKVHTVNTLCGWMSIWHALIKAFVDCIKLFLLNEYVTNVHN</sequence>
<dbReference type="Proteomes" id="UP001341840">
    <property type="component" value="Unassembled WGS sequence"/>
</dbReference>
<evidence type="ECO:0000313" key="2">
    <source>
        <dbReference type="Proteomes" id="UP001341840"/>
    </source>
</evidence>
<proteinExistence type="predicted"/>
<gene>
    <name evidence="1" type="ORF">PIB30_069994</name>
</gene>
<accession>A0ABU6ZM44</accession>
<reference evidence="1 2" key="1">
    <citation type="journal article" date="2023" name="Plants (Basel)">
        <title>Bridging the Gap: Combining Genomics and Transcriptomics Approaches to Understand Stylosanthes scabra, an Orphan Legume from the Brazilian Caatinga.</title>
        <authorList>
            <person name="Ferreira-Neto J.R.C."/>
            <person name="da Silva M.D."/>
            <person name="Binneck E."/>
            <person name="de Melo N.F."/>
            <person name="da Silva R.H."/>
            <person name="de Melo A.L.T.M."/>
            <person name="Pandolfi V."/>
            <person name="Bustamante F.O."/>
            <person name="Brasileiro-Vidal A.C."/>
            <person name="Benko-Iseppon A.M."/>
        </authorList>
    </citation>
    <scope>NUCLEOTIDE SEQUENCE [LARGE SCALE GENOMIC DNA]</scope>
    <source>
        <tissue evidence="1">Leaves</tissue>
    </source>
</reference>